<dbReference type="InterPro" id="IPR024535">
    <property type="entry name" value="RHGA/B-epi-like_pectate_lyase"/>
</dbReference>
<dbReference type="InterPro" id="IPR051801">
    <property type="entry name" value="GH28_Enzymes"/>
</dbReference>
<dbReference type="OrthoDB" id="2624869at2"/>
<dbReference type="PANTHER" id="PTHR31339:SF9">
    <property type="entry name" value="PLASMIN AND FIBRONECTIN-BINDING PROTEIN A"/>
    <property type="match status" value="1"/>
</dbReference>
<dbReference type="EMBL" id="SJPZ01000001">
    <property type="protein sequence ID" value="TWU64564.1"/>
    <property type="molecule type" value="Genomic_DNA"/>
</dbReference>
<dbReference type="Proteomes" id="UP000316476">
    <property type="component" value="Unassembled WGS sequence"/>
</dbReference>
<sequence>MILMSIRKNSRAAYSFAALTILMLNFAYGELPHGFDRSDPAYKLGLLDVTKFPYTADPTGEQDSTDAIQRAINDARDNWLVCYFPEGTYLISDTISCEQQVEKLDRPRTSDGRTQHYWDRPHRIILFGSGKGERPVIKLAESAKGFDDPNQPKHAIKIWAQTRHDAPGIQEPNWGEEQPNIAFNHYFKGIDIDIRGHSGAIGLRFSGAQGSSLLDCTVHAEGAFAGFSDCPGQGGGTYNIETIGGRYGITIDSISRFPLLVGCRFVKQSVASIGYHTSTQVPTLLVGCQLAPDSPMAVDLTRRSSYAGVNLVDCRITTNAGGFVVKANKTENVHLKNCFVRGAKAVTTDGSEFPSSEWTQVKQFSSTNRRGVHLINGTMSTDPVQRYESIADAPAGEALCAKHYRAVPYLDQDGVVNVKDFGAKGDGMTDDTEAFRKAIAAGNHVFVPRGTFLLSGEIHLRERTHLFGLTSTHTNLGHRLARAERQQQPAADFSIITPDQADASPGLSHLGIHGNVDWRSGKGTMMLAGRFPQSISGNGGGRFYGIRGIGRQNIIEGLRNPVSLYALNIERVGKNPQSLFKDCQHLRVYYFKVEAGTLNRGGDANTPSRIESCQDFRIHCMYGNVRKLQDRPMLEVVNSGDVVVSQLKAFQPSTFPHLVVTHDSERITVPSTKTVALLVRDELENDDTEK</sequence>
<dbReference type="InterPro" id="IPR012334">
    <property type="entry name" value="Pectin_lyas_fold"/>
</dbReference>
<keyword evidence="2" id="KW-0456">Lyase</keyword>
<feature type="domain" description="Rhamnogalacturonase A/B/Epimerase-like pectate lyase" evidence="1">
    <location>
        <begin position="416"/>
        <end position="472"/>
    </location>
</feature>
<evidence type="ECO:0000313" key="3">
    <source>
        <dbReference type="Proteomes" id="UP000316476"/>
    </source>
</evidence>
<protein>
    <submittedName>
        <fullName evidence="2">Pectate lyase superfamily protein</fullName>
    </submittedName>
</protein>
<feature type="domain" description="Rhamnogalacturonase A/B/Epimerase-like pectate lyase" evidence="1">
    <location>
        <begin position="54"/>
        <end position="250"/>
    </location>
</feature>
<evidence type="ECO:0000259" key="1">
    <source>
        <dbReference type="Pfam" id="PF12708"/>
    </source>
</evidence>
<organism evidence="2 3">
    <name type="scientific">Crateriforma conspicua</name>
    <dbReference type="NCBI Taxonomy" id="2527996"/>
    <lineage>
        <taxon>Bacteria</taxon>
        <taxon>Pseudomonadati</taxon>
        <taxon>Planctomycetota</taxon>
        <taxon>Planctomycetia</taxon>
        <taxon>Planctomycetales</taxon>
        <taxon>Planctomycetaceae</taxon>
        <taxon>Crateriforma</taxon>
    </lineage>
</organism>
<reference evidence="2 3" key="1">
    <citation type="submission" date="2019-02" db="EMBL/GenBank/DDBJ databases">
        <title>Deep-cultivation of Planctomycetes and their phenomic and genomic characterization uncovers novel biology.</title>
        <authorList>
            <person name="Wiegand S."/>
            <person name="Jogler M."/>
            <person name="Boedeker C."/>
            <person name="Pinto D."/>
            <person name="Vollmers J."/>
            <person name="Rivas-Marin E."/>
            <person name="Kohn T."/>
            <person name="Peeters S.H."/>
            <person name="Heuer A."/>
            <person name="Rast P."/>
            <person name="Oberbeckmann S."/>
            <person name="Bunk B."/>
            <person name="Jeske O."/>
            <person name="Meyerdierks A."/>
            <person name="Storesund J.E."/>
            <person name="Kallscheuer N."/>
            <person name="Luecker S."/>
            <person name="Lage O.M."/>
            <person name="Pohl T."/>
            <person name="Merkel B.J."/>
            <person name="Hornburger P."/>
            <person name="Mueller R.-W."/>
            <person name="Bruemmer F."/>
            <person name="Labrenz M."/>
            <person name="Spormann A.M."/>
            <person name="Op Den Camp H."/>
            <person name="Overmann J."/>
            <person name="Amann R."/>
            <person name="Jetten M.S.M."/>
            <person name="Mascher T."/>
            <person name="Medema M.H."/>
            <person name="Devos D.P."/>
            <person name="Kaster A.-K."/>
            <person name="Ovreas L."/>
            <person name="Rohde M."/>
            <person name="Galperin M.Y."/>
            <person name="Jogler C."/>
        </authorList>
    </citation>
    <scope>NUCLEOTIDE SEQUENCE [LARGE SCALE GENOMIC DNA]</scope>
    <source>
        <strain evidence="2 3">V7</strain>
    </source>
</reference>
<comment type="caution">
    <text evidence="2">The sequence shown here is derived from an EMBL/GenBank/DDBJ whole genome shotgun (WGS) entry which is preliminary data.</text>
</comment>
<name>A0A5C6FQL6_9PLAN</name>
<dbReference type="PANTHER" id="PTHR31339">
    <property type="entry name" value="PECTIN LYASE-RELATED"/>
    <property type="match status" value="1"/>
</dbReference>
<accession>A0A5C6FQL6</accession>
<dbReference type="Pfam" id="PF12708">
    <property type="entry name" value="Pect-lyase_RHGA_epim"/>
    <property type="match status" value="2"/>
</dbReference>
<dbReference type="GO" id="GO:0016829">
    <property type="term" value="F:lyase activity"/>
    <property type="evidence" value="ECO:0007669"/>
    <property type="project" value="UniProtKB-KW"/>
</dbReference>
<evidence type="ECO:0000313" key="2">
    <source>
        <dbReference type="EMBL" id="TWU64564.1"/>
    </source>
</evidence>
<proteinExistence type="predicted"/>
<dbReference type="InterPro" id="IPR011050">
    <property type="entry name" value="Pectin_lyase_fold/virulence"/>
</dbReference>
<dbReference type="Gene3D" id="2.160.20.10">
    <property type="entry name" value="Single-stranded right-handed beta-helix, Pectin lyase-like"/>
    <property type="match status" value="2"/>
</dbReference>
<gene>
    <name evidence="2" type="ORF">V7x_01080</name>
</gene>
<dbReference type="SUPFAM" id="SSF51126">
    <property type="entry name" value="Pectin lyase-like"/>
    <property type="match status" value="2"/>
</dbReference>
<dbReference type="AlphaFoldDB" id="A0A5C6FQL6"/>